<dbReference type="InterPro" id="IPR005467">
    <property type="entry name" value="His_kinase_dom"/>
</dbReference>
<dbReference type="GO" id="GO:0000160">
    <property type="term" value="P:phosphorelay signal transduction system"/>
    <property type="evidence" value="ECO:0007669"/>
    <property type="project" value="UniProtKB-KW"/>
</dbReference>
<dbReference type="Pfam" id="PF07568">
    <property type="entry name" value="HisKA_2"/>
    <property type="match status" value="1"/>
</dbReference>
<dbReference type="PROSITE" id="PS50109">
    <property type="entry name" value="HIS_KIN"/>
    <property type="match status" value="1"/>
</dbReference>
<dbReference type="Proteomes" id="UP000682111">
    <property type="component" value="Unassembled WGS sequence"/>
</dbReference>
<name>A0A920BVB7_9BACI</name>
<keyword evidence="6" id="KW-0418">Kinase</keyword>
<dbReference type="InterPro" id="IPR036890">
    <property type="entry name" value="HATPase_C_sf"/>
</dbReference>
<keyword evidence="11" id="KW-1185">Reference proteome</keyword>
<evidence type="ECO:0000256" key="4">
    <source>
        <dbReference type="ARBA" id="ARBA00022679"/>
    </source>
</evidence>
<evidence type="ECO:0000256" key="1">
    <source>
        <dbReference type="ARBA" id="ARBA00000085"/>
    </source>
</evidence>
<dbReference type="OrthoDB" id="9767435at2"/>
<keyword evidence="4" id="KW-0808">Transferase</keyword>
<dbReference type="GO" id="GO:0004673">
    <property type="term" value="F:protein histidine kinase activity"/>
    <property type="evidence" value="ECO:0007669"/>
    <property type="project" value="UniProtKB-EC"/>
</dbReference>
<dbReference type="InterPro" id="IPR038424">
    <property type="entry name" value="H_kinase_PdtaS_GAF_sf"/>
</dbReference>
<dbReference type="EMBL" id="BORC01000009">
    <property type="protein sequence ID" value="GIN63964.1"/>
    <property type="molecule type" value="Genomic_DNA"/>
</dbReference>
<keyword evidence="7" id="KW-0067">ATP-binding</keyword>
<comment type="caution">
    <text evidence="10">The sequence shown here is derived from an EMBL/GenBank/DDBJ whole genome shotgun (WGS) entry which is preliminary data.</text>
</comment>
<dbReference type="RefSeq" id="WP_137744704.1">
    <property type="nucleotide sequence ID" value="NZ_BORC01000009.1"/>
</dbReference>
<dbReference type="InterPro" id="IPR003594">
    <property type="entry name" value="HATPase_dom"/>
</dbReference>
<keyword evidence="5" id="KW-0547">Nucleotide-binding</keyword>
<dbReference type="Pfam" id="PF12282">
    <property type="entry name" value="GAF_PdtaS"/>
    <property type="match status" value="1"/>
</dbReference>
<dbReference type="Gene3D" id="3.30.450.280">
    <property type="entry name" value="GAF domain"/>
    <property type="match status" value="1"/>
</dbReference>
<dbReference type="Pfam" id="PF02518">
    <property type="entry name" value="HATPase_c"/>
    <property type="match status" value="1"/>
</dbReference>
<evidence type="ECO:0000313" key="11">
    <source>
        <dbReference type="Proteomes" id="UP000682111"/>
    </source>
</evidence>
<dbReference type="PANTHER" id="PTHR41523:SF8">
    <property type="entry name" value="ETHYLENE RESPONSE SENSOR PROTEIN"/>
    <property type="match status" value="1"/>
</dbReference>
<feature type="domain" description="Histidine kinase" evidence="9">
    <location>
        <begin position="271"/>
        <end position="461"/>
    </location>
</feature>
<proteinExistence type="predicted"/>
<protein>
    <recommendedName>
        <fullName evidence="2">histidine kinase</fullName>
        <ecNumber evidence="2">2.7.13.3</ecNumber>
    </recommendedName>
</protein>
<evidence type="ECO:0000256" key="8">
    <source>
        <dbReference type="ARBA" id="ARBA00023012"/>
    </source>
</evidence>
<evidence type="ECO:0000313" key="10">
    <source>
        <dbReference type="EMBL" id="GIN63964.1"/>
    </source>
</evidence>
<dbReference type="EC" id="2.7.13.3" evidence="2"/>
<dbReference type="InterPro" id="IPR011495">
    <property type="entry name" value="Sig_transdc_His_kin_sub2_dim/P"/>
</dbReference>
<reference evidence="10" key="1">
    <citation type="submission" date="2021-03" db="EMBL/GenBank/DDBJ databases">
        <title>Antimicrobial resistance genes in bacteria isolated from Japanese honey, and their potential for conferring macrolide and lincosamide resistance in the American foulbrood pathogen Paenibacillus larvae.</title>
        <authorList>
            <person name="Okamoto M."/>
            <person name="Kumagai M."/>
            <person name="Kanamori H."/>
            <person name="Takamatsu D."/>
        </authorList>
    </citation>
    <scope>NUCLEOTIDE SEQUENCE</scope>
    <source>
        <strain evidence="10">J27TS8</strain>
    </source>
</reference>
<sequence>MNRKTNIPFLCQKYSSLTKEDINKIIEVADSIDVVGDSLDCDIFIDIPSRQKDGAIVVYHVKPRIKSIYKHSPTGQRAEIGNEPGVWQTLQTGKVSKNIKAKTQEGRYITQNIYPIFNREKVIGTLIMERDISYNIMHFSMNHKANYDMSSTLILIKNLNDYLDDAILIFDHTGKLLTKNVKADILFHSLGFTEENEGKHFNELRLIDMTFEQFLQADNTQHEIKIGNFYFLMKKVMVPNGERKLAIILQDITQLKDKDAEISMKTVAIREIHHRIKNNLQTIASMLRLQSRRSESEEAKKILKDSLNRILSIAATHELLSKQLSDEINLIEVIDFVLKNLQASYTESDEIQLFFTFNEEFLIESDKATVIALIVNELVQNCYDHAFKGLEKGEIIVDVNKQNEIVTINVQDNGVGFIYTEEIEKSLGFSIVQSYVRDKLRGKLGITKREKGTDVFFRFTV</sequence>
<dbReference type="Gene3D" id="3.30.450.20">
    <property type="entry name" value="PAS domain"/>
    <property type="match status" value="1"/>
</dbReference>
<gene>
    <name evidence="10" type="ORF">J27TS8_39570</name>
</gene>
<dbReference type="SUPFAM" id="SSF55874">
    <property type="entry name" value="ATPase domain of HSP90 chaperone/DNA topoisomerase II/histidine kinase"/>
    <property type="match status" value="1"/>
</dbReference>
<evidence type="ECO:0000256" key="2">
    <source>
        <dbReference type="ARBA" id="ARBA00012438"/>
    </source>
</evidence>
<keyword evidence="8" id="KW-0902">Two-component regulatory system</keyword>
<organism evidence="10 11">
    <name type="scientific">Robertmurraya siralis</name>
    <dbReference type="NCBI Taxonomy" id="77777"/>
    <lineage>
        <taxon>Bacteria</taxon>
        <taxon>Bacillati</taxon>
        <taxon>Bacillota</taxon>
        <taxon>Bacilli</taxon>
        <taxon>Bacillales</taxon>
        <taxon>Bacillaceae</taxon>
        <taxon>Robertmurraya</taxon>
    </lineage>
</organism>
<evidence type="ECO:0000259" key="9">
    <source>
        <dbReference type="PROSITE" id="PS50109"/>
    </source>
</evidence>
<accession>A0A920BVB7</accession>
<dbReference type="GO" id="GO:0005524">
    <property type="term" value="F:ATP binding"/>
    <property type="evidence" value="ECO:0007669"/>
    <property type="project" value="UniProtKB-KW"/>
</dbReference>
<comment type="catalytic activity">
    <reaction evidence="1">
        <text>ATP + protein L-histidine = ADP + protein N-phospho-L-histidine.</text>
        <dbReference type="EC" id="2.7.13.3"/>
    </reaction>
</comment>
<dbReference type="Gene3D" id="3.30.565.10">
    <property type="entry name" value="Histidine kinase-like ATPase, C-terminal domain"/>
    <property type="match status" value="1"/>
</dbReference>
<evidence type="ECO:0000256" key="6">
    <source>
        <dbReference type="ARBA" id="ARBA00022777"/>
    </source>
</evidence>
<keyword evidence="3" id="KW-0597">Phosphoprotein</keyword>
<dbReference type="AlphaFoldDB" id="A0A920BVB7"/>
<evidence type="ECO:0000256" key="3">
    <source>
        <dbReference type="ARBA" id="ARBA00022553"/>
    </source>
</evidence>
<evidence type="ECO:0000256" key="7">
    <source>
        <dbReference type="ARBA" id="ARBA00022840"/>
    </source>
</evidence>
<evidence type="ECO:0000256" key="5">
    <source>
        <dbReference type="ARBA" id="ARBA00022741"/>
    </source>
</evidence>
<dbReference type="InterPro" id="IPR022066">
    <property type="entry name" value="PdtaS_GAF"/>
</dbReference>
<dbReference type="PANTHER" id="PTHR41523">
    <property type="entry name" value="TWO-COMPONENT SYSTEM SENSOR PROTEIN"/>
    <property type="match status" value="1"/>
</dbReference>